<name>A0A0G3BKY3_9BURK</name>
<dbReference type="InterPro" id="IPR004714">
    <property type="entry name" value="Cyt_oxidase_maturation_cbb3"/>
</dbReference>
<dbReference type="Proteomes" id="UP000035352">
    <property type="component" value="Chromosome"/>
</dbReference>
<evidence type="ECO:0000313" key="3">
    <source>
        <dbReference type="Proteomes" id="UP000035352"/>
    </source>
</evidence>
<proteinExistence type="predicted"/>
<dbReference type="PANTHER" id="PTHR41532">
    <property type="entry name" value="FIXS PROTEIN"/>
    <property type="match status" value="1"/>
</dbReference>
<dbReference type="Pfam" id="PF03597">
    <property type="entry name" value="FixS"/>
    <property type="match status" value="1"/>
</dbReference>
<organism evidence="2 3">
    <name type="scientific">Caldimonas brevitalea</name>
    <dbReference type="NCBI Taxonomy" id="413882"/>
    <lineage>
        <taxon>Bacteria</taxon>
        <taxon>Pseudomonadati</taxon>
        <taxon>Pseudomonadota</taxon>
        <taxon>Betaproteobacteria</taxon>
        <taxon>Burkholderiales</taxon>
        <taxon>Sphaerotilaceae</taxon>
        <taxon>Caldimonas</taxon>
    </lineage>
</organism>
<evidence type="ECO:0000256" key="1">
    <source>
        <dbReference type="SAM" id="MobiDB-lite"/>
    </source>
</evidence>
<dbReference type="AlphaFoldDB" id="A0A0G3BKY3"/>
<dbReference type="PANTHER" id="PTHR41532:SF1">
    <property type="entry name" value="FIXS PROTEIN"/>
    <property type="match status" value="1"/>
</dbReference>
<accession>A0A0G3BKY3</accession>
<keyword evidence="3" id="KW-1185">Reference proteome</keyword>
<feature type="region of interest" description="Disordered" evidence="1">
    <location>
        <begin position="51"/>
        <end position="71"/>
    </location>
</feature>
<dbReference type="EMBL" id="CP011371">
    <property type="protein sequence ID" value="AKJ28648.1"/>
    <property type="molecule type" value="Genomic_DNA"/>
</dbReference>
<dbReference type="STRING" id="413882.AAW51_1957"/>
<gene>
    <name evidence="2" type="ORF">AAW51_1957</name>
</gene>
<evidence type="ECO:0000313" key="2">
    <source>
        <dbReference type="EMBL" id="AKJ28648.1"/>
    </source>
</evidence>
<dbReference type="KEGG" id="pbh:AAW51_1957"/>
<protein>
    <submittedName>
        <fullName evidence="2">Cytochrome oxidase</fullName>
    </submittedName>
</protein>
<dbReference type="OrthoDB" id="9802763at2"/>
<dbReference type="NCBIfam" id="TIGR00847">
    <property type="entry name" value="ccoS"/>
    <property type="match status" value="1"/>
</dbReference>
<reference evidence="2 3" key="1">
    <citation type="submission" date="2015-05" db="EMBL/GenBank/DDBJ databases">
        <authorList>
            <person name="Tang B."/>
            <person name="Yu Y."/>
        </authorList>
    </citation>
    <scope>NUCLEOTIDE SEQUENCE [LARGE SCALE GENOMIC DNA]</scope>
    <source>
        <strain evidence="2 3">DSM 7029</strain>
    </source>
</reference>
<sequence length="71" mass="7894">MDILFLLVPLSVVLVLALLALFAWALFGGQFDNVEREGERILWDDARADPTSLDADQARARPAPEQSLRSI</sequence>
<dbReference type="PATRIC" id="fig|413882.6.peg.2059"/>